<dbReference type="Pfam" id="PF18978">
    <property type="entry name" value="DUF5714"/>
    <property type="match status" value="1"/>
</dbReference>
<reference evidence="2" key="2">
    <citation type="submission" date="2021-09" db="EMBL/GenBank/DDBJ databases">
        <authorList>
            <person name="Gilroy R."/>
        </authorList>
    </citation>
    <scope>NUCLEOTIDE SEQUENCE</scope>
    <source>
        <strain evidence="2">USAMLcec4-12693</strain>
    </source>
</reference>
<reference evidence="2" key="1">
    <citation type="journal article" date="2021" name="PeerJ">
        <title>Extensive microbial diversity within the chicken gut microbiome revealed by metagenomics and culture.</title>
        <authorList>
            <person name="Gilroy R."/>
            <person name="Ravi A."/>
            <person name="Getino M."/>
            <person name="Pursley I."/>
            <person name="Horton D.L."/>
            <person name="Alikhan N.F."/>
            <person name="Baker D."/>
            <person name="Gharbi K."/>
            <person name="Hall N."/>
            <person name="Watson M."/>
            <person name="Adriaenssens E.M."/>
            <person name="Foster-Nyarko E."/>
            <person name="Jarju S."/>
            <person name="Secka A."/>
            <person name="Antonio M."/>
            <person name="Oren A."/>
            <person name="Chaudhuri R.R."/>
            <person name="La Ragione R."/>
            <person name="Hildebrand F."/>
            <person name="Pallen M.J."/>
        </authorList>
    </citation>
    <scope>NUCLEOTIDE SEQUENCE</scope>
    <source>
        <strain evidence="2">USAMLcec4-12693</strain>
    </source>
</reference>
<dbReference type="InterPro" id="IPR043768">
    <property type="entry name" value="DUF5714"/>
</dbReference>
<dbReference type="Proteomes" id="UP000813420">
    <property type="component" value="Unassembled WGS sequence"/>
</dbReference>
<evidence type="ECO:0000313" key="3">
    <source>
        <dbReference type="Proteomes" id="UP000813420"/>
    </source>
</evidence>
<organism evidence="2 3">
    <name type="scientific">Merdimonas faecis</name>
    <dbReference type="NCBI Taxonomy" id="1653435"/>
    <lineage>
        <taxon>Bacteria</taxon>
        <taxon>Bacillati</taxon>
        <taxon>Bacillota</taxon>
        <taxon>Clostridia</taxon>
        <taxon>Lachnospirales</taxon>
        <taxon>Lachnospiraceae</taxon>
        <taxon>Merdimonas</taxon>
    </lineage>
</organism>
<proteinExistence type="predicted"/>
<sequence length="245" mass="26850">MGETERRGACLICGADLVYFQEAKEMTCVFCGKRELSHASCKDGHYVCDACHARKGIEAVMRECRTTKSRNPIEIMQKIMADPYIYMHGPEHHVMAGAALLAAYHNSGGEVDLDWALAEMKERGGQVPGGVCGFWGCCGAGVSTGIYMSIITKATPLSGKSWGLSNRMTSRALNAIGEIGGPRCCKRDTFTAVKEAVQMTKEELGIEMELPEKIECGFHVENQQCLRGKCPYHPKEDATRAMSRS</sequence>
<accession>A0A9D3AK03</accession>
<dbReference type="RefSeq" id="WP_070089719.1">
    <property type="nucleotide sequence ID" value="NZ_CABMJS010000022.1"/>
</dbReference>
<evidence type="ECO:0000313" key="2">
    <source>
        <dbReference type="EMBL" id="HJH50328.1"/>
    </source>
</evidence>
<dbReference type="AlphaFoldDB" id="A0A9D3AK03"/>
<feature type="domain" description="DUF5714" evidence="1">
    <location>
        <begin position="61"/>
        <end position="233"/>
    </location>
</feature>
<name>A0A9D3AK03_9FIRM</name>
<protein>
    <submittedName>
        <fullName evidence="2">DUF5714 domain-containing protein</fullName>
    </submittedName>
</protein>
<dbReference type="EMBL" id="DYXE01000077">
    <property type="protein sequence ID" value="HJH50328.1"/>
    <property type="molecule type" value="Genomic_DNA"/>
</dbReference>
<dbReference type="OrthoDB" id="9813299at2"/>
<comment type="caution">
    <text evidence="2">The sequence shown here is derived from an EMBL/GenBank/DDBJ whole genome shotgun (WGS) entry which is preliminary data.</text>
</comment>
<evidence type="ECO:0000259" key="1">
    <source>
        <dbReference type="Pfam" id="PF18978"/>
    </source>
</evidence>
<gene>
    <name evidence="2" type="ORF">K8V39_08695</name>
</gene>